<proteinExistence type="predicted"/>
<sequence>TMEVGDFTSTVACFMRLTWAAAAGRLDLVGSQQPIRETQSSLLPQGVRTRVSSTGICVRQQSVSIKDAIIAREALSLLASAASVPETLHAVLFLSTASFYNLPSVSDFIIDILLGSPSAEYITLRISSETNHMCLIRCSTASSRLAAYEVLVMLADSSLSNLRLITKELLSMHHQSDPSLCKEFDAFLSIEDDTDQPEESVFYQVQSLFGHLMESKLQYYVPENFWKVTDFSSKLSGNARGRWYKFNDNVVEEFDMNDETLEYECFGGEANNDRLTLLTRLVRKGEKKGLFVEKMPASIFQVTCLRASCLTQGLLC</sequence>
<reference evidence="1 2" key="1">
    <citation type="submission" date="2021-06" db="EMBL/GenBank/DDBJ databases">
        <authorList>
            <person name="Palmer J.M."/>
        </authorList>
    </citation>
    <scope>NUCLEOTIDE SEQUENCE [LARGE SCALE GENOMIC DNA]</scope>
    <source>
        <strain evidence="1 2">XC_2019</strain>
        <tissue evidence="1">Muscle</tissue>
    </source>
</reference>
<organism evidence="1 2">
    <name type="scientific">Xenoophorus captivus</name>
    <dbReference type="NCBI Taxonomy" id="1517983"/>
    <lineage>
        <taxon>Eukaryota</taxon>
        <taxon>Metazoa</taxon>
        <taxon>Chordata</taxon>
        <taxon>Craniata</taxon>
        <taxon>Vertebrata</taxon>
        <taxon>Euteleostomi</taxon>
        <taxon>Actinopterygii</taxon>
        <taxon>Neopterygii</taxon>
        <taxon>Teleostei</taxon>
        <taxon>Neoteleostei</taxon>
        <taxon>Acanthomorphata</taxon>
        <taxon>Ovalentaria</taxon>
        <taxon>Atherinomorphae</taxon>
        <taxon>Cyprinodontiformes</taxon>
        <taxon>Goodeidae</taxon>
        <taxon>Xenoophorus</taxon>
    </lineage>
</organism>
<evidence type="ECO:0000313" key="2">
    <source>
        <dbReference type="Proteomes" id="UP001434883"/>
    </source>
</evidence>
<gene>
    <name evidence="1" type="ORF">XENOCAPTIV_000089</name>
</gene>
<protein>
    <submittedName>
        <fullName evidence="1">Uncharacterized protein</fullName>
    </submittedName>
</protein>
<dbReference type="Proteomes" id="UP001434883">
    <property type="component" value="Unassembled WGS sequence"/>
</dbReference>
<name>A0ABV0REI6_9TELE</name>
<feature type="non-terminal residue" evidence="1">
    <location>
        <position position="1"/>
    </location>
</feature>
<comment type="caution">
    <text evidence="1">The sequence shown here is derived from an EMBL/GenBank/DDBJ whole genome shotgun (WGS) entry which is preliminary data.</text>
</comment>
<dbReference type="EMBL" id="JAHRIN010043015">
    <property type="protein sequence ID" value="MEQ2206569.1"/>
    <property type="molecule type" value="Genomic_DNA"/>
</dbReference>
<accession>A0ABV0REI6</accession>
<evidence type="ECO:0000313" key="1">
    <source>
        <dbReference type="EMBL" id="MEQ2206569.1"/>
    </source>
</evidence>
<keyword evidence="2" id="KW-1185">Reference proteome</keyword>